<reference evidence="1 2" key="1">
    <citation type="submission" date="2019-09" db="EMBL/GenBank/DDBJ databases">
        <title>Flavobacterium sp. nov., isolated from glacier ice.</title>
        <authorList>
            <person name="Liu Q."/>
        </authorList>
    </citation>
    <scope>NUCLEOTIDE SEQUENCE [LARGE SCALE GENOMIC DNA]</scope>
    <source>
        <strain evidence="1 2">NBRC 112527</strain>
    </source>
</reference>
<evidence type="ECO:0000313" key="1">
    <source>
        <dbReference type="EMBL" id="KAB1155719.1"/>
    </source>
</evidence>
<comment type="caution">
    <text evidence="1">The sequence shown here is derived from an EMBL/GenBank/DDBJ whole genome shotgun (WGS) entry which is preliminary data.</text>
</comment>
<evidence type="ECO:0000313" key="2">
    <source>
        <dbReference type="Proteomes" id="UP000490922"/>
    </source>
</evidence>
<proteinExistence type="predicted"/>
<dbReference type="OrthoDB" id="9791837at2"/>
<dbReference type="RefSeq" id="WP_151107549.1">
    <property type="nucleotide sequence ID" value="NZ_WAEM01000004.1"/>
</dbReference>
<dbReference type="Gene3D" id="3.40.50.150">
    <property type="entry name" value="Vaccinia Virus protein VP39"/>
    <property type="match status" value="1"/>
</dbReference>
<protein>
    <submittedName>
        <fullName evidence="1">Class I SAM-dependent methyltransferase</fullName>
    </submittedName>
</protein>
<dbReference type="InterPro" id="IPR029063">
    <property type="entry name" value="SAM-dependent_MTases_sf"/>
</dbReference>
<keyword evidence="1" id="KW-0489">Methyltransferase</keyword>
<dbReference type="GO" id="GO:0008168">
    <property type="term" value="F:methyltransferase activity"/>
    <property type="evidence" value="ECO:0007669"/>
    <property type="project" value="UniProtKB-KW"/>
</dbReference>
<dbReference type="PANTHER" id="PTHR43861">
    <property type="entry name" value="TRANS-ACONITATE 2-METHYLTRANSFERASE-RELATED"/>
    <property type="match status" value="1"/>
</dbReference>
<dbReference type="Pfam" id="PF13489">
    <property type="entry name" value="Methyltransf_23"/>
    <property type="match status" value="1"/>
</dbReference>
<dbReference type="SUPFAM" id="SSF53335">
    <property type="entry name" value="S-adenosyl-L-methionine-dependent methyltransferases"/>
    <property type="match status" value="1"/>
</dbReference>
<dbReference type="Proteomes" id="UP000490922">
    <property type="component" value="Unassembled WGS sequence"/>
</dbReference>
<keyword evidence="1" id="KW-0808">Transferase</keyword>
<sequence>MEKTSVMCCPVCEKTENNFYIATSALMHKPNTDLYVFNKCENCETVFLTNRVNQEKLEHYYTENYLPYKGSAAWGKYHFFVENSQKNLDLKRVNLVKKNINKNNGIVSVLDVGCGNPTFLELLQQKSNVSCTGIDFSDSGWVGKNYTNIELIKVATEDFKSTKLFDVITLWHYLEHDYNPNQTIQTLYNCLKPGGKMIIEVPDYHSISAKKQKSYWQGWHSPRHISLFSKKSFSLLFDKYKYNINFHLRYGTLDAFTLWWLGKMEKRGINWSGNMESNFWMLVFLKVVTYPFFMFEKLVPLGVQILIVEKNKSNTFHVQF</sequence>
<dbReference type="EMBL" id="WAEM01000004">
    <property type="protein sequence ID" value="KAB1155719.1"/>
    <property type="molecule type" value="Genomic_DNA"/>
</dbReference>
<accession>A0A7J5AFF9</accession>
<dbReference type="AlphaFoldDB" id="A0A7J5AFF9"/>
<keyword evidence="2" id="KW-1185">Reference proteome</keyword>
<dbReference type="PANTHER" id="PTHR43861:SF6">
    <property type="entry name" value="METHYLTRANSFERASE TYPE 11"/>
    <property type="match status" value="1"/>
</dbReference>
<dbReference type="CDD" id="cd02440">
    <property type="entry name" value="AdoMet_MTases"/>
    <property type="match status" value="1"/>
</dbReference>
<organism evidence="1 2">
    <name type="scientific">Flavobacterium luteum</name>
    <dbReference type="NCBI Taxonomy" id="2026654"/>
    <lineage>
        <taxon>Bacteria</taxon>
        <taxon>Pseudomonadati</taxon>
        <taxon>Bacteroidota</taxon>
        <taxon>Flavobacteriia</taxon>
        <taxon>Flavobacteriales</taxon>
        <taxon>Flavobacteriaceae</taxon>
        <taxon>Flavobacterium</taxon>
    </lineage>
</organism>
<dbReference type="GO" id="GO:0032259">
    <property type="term" value="P:methylation"/>
    <property type="evidence" value="ECO:0007669"/>
    <property type="project" value="UniProtKB-KW"/>
</dbReference>
<name>A0A7J5AFF9_9FLAO</name>
<gene>
    <name evidence="1" type="ORF">F6464_09355</name>
</gene>